<dbReference type="PANTHER" id="PTHR43280:SF2">
    <property type="entry name" value="HTH-TYPE TRANSCRIPTIONAL REGULATOR EXSA"/>
    <property type="match status" value="1"/>
</dbReference>
<dbReference type="Pfam" id="PF12833">
    <property type="entry name" value="HTH_18"/>
    <property type="match status" value="1"/>
</dbReference>
<evidence type="ECO:0000256" key="2">
    <source>
        <dbReference type="ARBA" id="ARBA00023125"/>
    </source>
</evidence>
<evidence type="ECO:0000313" key="5">
    <source>
        <dbReference type="EMBL" id="RPD99143.1"/>
    </source>
</evidence>
<keyword evidence="2" id="KW-0238">DNA-binding</keyword>
<organism evidence="5 6">
    <name type="scientific">Aureibaculum marinum</name>
    <dbReference type="NCBI Taxonomy" id="2487930"/>
    <lineage>
        <taxon>Bacteria</taxon>
        <taxon>Pseudomonadati</taxon>
        <taxon>Bacteroidota</taxon>
        <taxon>Flavobacteriia</taxon>
        <taxon>Flavobacteriales</taxon>
        <taxon>Flavobacteriaceae</taxon>
        <taxon>Aureibaculum</taxon>
    </lineage>
</organism>
<evidence type="ECO:0000256" key="1">
    <source>
        <dbReference type="ARBA" id="ARBA00023015"/>
    </source>
</evidence>
<evidence type="ECO:0000259" key="4">
    <source>
        <dbReference type="PROSITE" id="PS01124"/>
    </source>
</evidence>
<reference evidence="5 6" key="1">
    <citation type="submission" date="2018-11" db="EMBL/GenBank/DDBJ databases">
        <title>Aureibaculum marinum gen. nov., sp. nov., a member of the family Flavobacteriaceae isolated from the Bohai Sea.</title>
        <authorList>
            <person name="Ji X."/>
        </authorList>
    </citation>
    <scope>NUCLEOTIDE SEQUENCE [LARGE SCALE GENOMIC DNA]</scope>
    <source>
        <strain evidence="5 6">BH-SD17</strain>
    </source>
</reference>
<comment type="caution">
    <text evidence="5">The sequence shown here is derived from an EMBL/GenBank/DDBJ whole genome shotgun (WGS) entry which is preliminary data.</text>
</comment>
<evidence type="ECO:0000313" key="6">
    <source>
        <dbReference type="Proteomes" id="UP000270856"/>
    </source>
</evidence>
<dbReference type="GO" id="GO:0043565">
    <property type="term" value="F:sequence-specific DNA binding"/>
    <property type="evidence" value="ECO:0007669"/>
    <property type="project" value="InterPro"/>
</dbReference>
<sequence length="270" mass="32166">MDFTFITFRPKNLLVSKYVDYYYLDIKPNNINTEFECFPHYNTTISLYKENVSFNKGEVIFKNKVNPLQIFTPIRDNVFKVKQIGKVHRIVIVFKPLAIQQFYKNLNFNDFIKDYQFFSNLELSKLFDTIDTNIILAQLDTFLSERFIEYKNNSIEQSLSLIFKHKGSLSIQDIATEIKISRRHLNRLFNFHFGVSVKKFNEIVLFRKTLEKKLFKNAEQSFTELAYEFNYCDQSHLNKTFKNFTSNSPKSFLKKGTHLGNEDTFWHLIK</sequence>
<dbReference type="InterPro" id="IPR009057">
    <property type="entry name" value="Homeodomain-like_sf"/>
</dbReference>
<feature type="domain" description="HTH araC/xylS-type" evidence="4">
    <location>
        <begin position="145"/>
        <end position="255"/>
    </location>
</feature>
<dbReference type="Gene3D" id="1.10.10.60">
    <property type="entry name" value="Homeodomain-like"/>
    <property type="match status" value="1"/>
</dbReference>
<dbReference type="GO" id="GO:0003700">
    <property type="term" value="F:DNA-binding transcription factor activity"/>
    <property type="evidence" value="ECO:0007669"/>
    <property type="project" value="InterPro"/>
</dbReference>
<dbReference type="OrthoDB" id="662446at2"/>
<evidence type="ECO:0000256" key="3">
    <source>
        <dbReference type="ARBA" id="ARBA00023163"/>
    </source>
</evidence>
<protein>
    <submittedName>
        <fullName evidence="5">AraC family transcriptional regulator</fullName>
    </submittedName>
</protein>
<accession>A0A3N4PHW8</accession>
<dbReference type="PROSITE" id="PS01124">
    <property type="entry name" value="HTH_ARAC_FAMILY_2"/>
    <property type="match status" value="1"/>
</dbReference>
<proteinExistence type="predicted"/>
<dbReference type="RefSeq" id="WP_123896669.1">
    <property type="nucleotide sequence ID" value="NZ_RPFJ01000004.1"/>
</dbReference>
<keyword evidence="1" id="KW-0805">Transcription regulation</keyword>
<keyword evidence="3" id="KW-0804">Transcription</keyword>
<dbReference type="SUPFAM" id="SSF46689">
    <property type="entry name" value="Homeodomain-like"/>
    <property type="match status" value="1"/>
</dbReference>
<keyword evidence="6" id="KW-1185">Reference proteome</keyword>
<dbReference type="SMART" id="SM00342">
    <property type="entry name" value="HTH_ARAC"/>
    <property type="match status" value="1"/>
</dbReference>
<dbReference type="AlphaFoldDB" id="A0A3N4PHW8"/>
<name>A0A3N4PHW8_9FLAO</name>
<gene>
    <name evidence="5" type="ORF">EGM88_03900</name>
</gene>
<dbReference type="PANTHER" id="PTHR43280">
    <property type="entry name" value="ARAC-FAMILY TRANSCRIPTIONAL REGULATOR"/>
    <property type="match status" value="1"/>
</dbReference>
<dbReference type="EMBL" id="RPFJ01000004">
    <property type="protein sequence ID" value="RPD99143.1"/>
    <property type="molecule type" value="Genomic_DNA"/>
</dbReference>
<dbReference type="Proteomes" id="UP000270856">
    <property type="component" value="Unassembled WGS sequence"/>
</dbReference>
<dbReference type="InterPro" id="IPR018060">
    <property type="entry name" value="HTH_AraC"/>
</dbReference>